<dbReference type="EMBL" id="JAJJMA010039456">
    <property type="protein sequence ID" value="MCL7024909.1"/>
    <property type="molecule type" value="Genomic_DNA"/>
</dbReference>
<feature type="compositionally biased region" description="Polar residues" evidence="6">
    <location>
        <begin position="276"/>
        <end position="286"/>
    </location>
</feature>
<sequence length="426" mass="47339">KMIDQSCYLGPMKYTEHKNVTSKQISRPTSLSRSSRNFSSSSLSSSTASNGGKSFTTPRVVRFSVTDSNATDSSSDDDDDEEVERRNEFFSRRHRVKKYINEISIEETVTITHSPPRSPSPRAPAALALAAVTTGGNGSSIRKTLKERCRRGKKKSSNPKPNPIVNGVVKKYRGVRQRPWGKWAAEIRDPNRRVRLWLGTFNTAEEAALVYDREAIRLRGPDALTNFGKRPVFLALPPPPPPQPEQQQEIEEAPVAESTNVSTTHSGYDSGYECHTSPTSVLQFCTNSNESSSSSNNNSDNTTAQLPLPVKEEEGMAQFTMQLQQQQQQIKMEGVCDDFGGFLDGPIFREFMDYQQPSMPEIFGDDEKIQTNVLSDDCYFGGGVGGNGGDSLFFSDLEASMAICNNSNDYFQDVGDFFQDPMFQCF</sequence>
<keyword evidence="3" id="KW-0238">DNA-binding</keyword>
<keyword evidence="5" id="KW-0539">Nucleus</keyword>
<dbReference type="InterPro" id="IPR036955">
    <property type="entry name" value="AP2/ERF_dom_sf"/>
</dbReference>
<dbReference type="Proteomes" id="UP001177140">
    <property type="component" value="Unassembled WGS sequence"/>
</dbReference>
<evidence type="ECO:0000313" key="8">
    <source>
        <dbReference type="EMBL" id="MCL7024909.1"/>
    </source>
</evidence>
<dbReference type="GO" id="GO:0003700">
    <property type="term" value="F:DNA-binding transcription factor activity"/>
    <property type="evidence" value="ECO:0007669"/>
    <property type="project" value="InterPro"/>
</dbReference>
<feature type="compositionally biased region" description="Low complexity" evidence="6">
    <location>
        <begin position="29"/>
        <end position="55"/>
    </location>
</feature>
<dbReference type="PANTHER" id="PTHR31194:SF202">
    <property type="entry name" value="ETHYLENE-RESPONSIVE TRANSCRIPTION FACTOR ERF070"/>
    <property type="match status" value="1"/>
</dbReference>
<dbReference type="GO" id="GO:0003677">
    <property type="term" value="F:DNA binding"/>
    <property type="evidence" value="ECO:0007669"/>
    <property type="project" value="UniProtKB-KW"/>
</dbReference>
<comment type="caution">
    <text evidence="8">The sequence shown here is derived from an EMBL/GenBank/DDBJ whole genome shotgun (WGS) entry which is preliminary data.</text>
</comment>
<proteinExistence type="predicted"/>
<dbReference type="InterPro" id="IPR050913">
    <property type="entry name" value="AP2/ERF_ERF"/>
</dbReference>
<reference evidence="8" key="1">
    <citation type="submission" date="2022-03" db="EMBL/GenBank/DDBJ databases">
        <title>A functionally conserved STORR gene fusion in Papaver species that diverged 16.8 million years ago.</title>
        <authorList>
            <person name="Catania T."/>
        </authorList>
    </citation>
    <scope>NUCLEOTIDE SEQUENCE</scope>
    <source>
        <strain evidence="8">S-191538</strain>
    </source>
</reference>
<dbReference type="InterPro" id="IPR001471">
    <property type="entry name" value="AP2/ERF_dom"/>
</dbReference>
<evidence type="ECO:0000256" key="3">
    <source>
        <dbReference type="ARBA" id="ARBA00023125"/>
    </source>
</evidence>
<dbReference type="PRINTS" id="PR00367">
    <property type="entry name" value="ETHRSPELEMNT"/>
</dbReference>
<feature type="compositionally biased region" description="Polar residues" evidence="6">
    <location>
        <begin position="257"/>
        <end position="267"/>
    </location>
</feature>
<comment type="subcellular location">
    <subcellularLocation>
        <location evidence="1">Nucleus</location>
    </subcellularLocation>
</comment>
<evidence type="ECO:0000256" key="4">
    <source>
        <dbReference type="ARBA" id="ARBA00023163"/>
    </source>
</evidence>
<dbReference type="SUPFAM" id="SSF54171">
    <property type="entry name" value="DNA-binding domain"/>
    <property type="match status" value="1"/>
</dbReference>
<dbReference type="GO" id="GO:0005634">
    <property type="term" value="C:nucleus"/>
    <property type="evidence" value="ECO:0007669"/>
    <property type="project" value="UniProtKB-SubCell"/>
</dbReference>
<accession>A0AA41RQL5</accession>
<feature type="region of interest" description="Disordered" evidence="6">
    <location>
        <begin position="237"/>
        <end position="305"/>
    </location>
</feature>
<dbReference type="PANTHER" id="PTHR31194">
    <property type="entry name" value="SHN SHINE , DNA BINDING / TRANSCRIPTION FACTOR"/>
    <property type="match status" value="1"/>
</dbReference>
<gene>
    <name evidence="8" type="ORF">MKW94_003495</name>
</gene>
<evidence type="ECO:0000256" key="1">
    <source>
        <dbReference type="ARBA" id="ARBA00004123"/>
    </source>
</evidence>
<dbReference type="SMART" id="SM00380">
    <property type="entry name" value="AP2"/>
    <property type="match status" value="1"/>
</dbReference>
<dbReference type="AlphaFoldDB" id="A0AA41RQL5"/>
<feature type="region of interest" description="Disordered" evidence="6">
    <location>
        <begin position="11"/>
        <end position="87"/>
    </location>
</feature>
<dbReference type="Gene3D" id="3.30.730.10">
    <property type="entry name" value="AP2/ERF domain"/>
    <property type="match status" value="1"/>
</dbReference>
<evidence type="ECO:0000313" key="9">
    <source>
        <dbReference type="Proteomes" id="UP001177140"/>
    </source>
</evidence>
<evidence type="ECO:0000256" key="2">
    <source>
        <dbReference type="ARBA" id="ARBA00023015"/>
    </source>
</evidence>
<feature type="compositionally biased region" description="Low complexity" evidence="6">
    <location>
        <begin position="287"/>
        <end position="301"/>
    </location>
</feature>
<dbReference type="PROSITE" id="PS51032">
    <property type="entry name" value="AP2_ERF"/>
    <property type="match status" value="1"/>
</dbReference>
<organism evidence="8 9">
    <name type="scientific">Papaver nudicaule</name>
    <name type="common">Iceland poppy</name>
    <dbReference type="NCBI Taxonomy" id="74823"/>
    <lineage>
        <taxon>Eukaryota</taxon>
        <taxon>Viridiplantae</taxon>
        <taxon>Streptophyta</taxon>
        <taxon>Embryophyta</taxon>
        <taxon>Tracheophyta</taxon>
        <taxon>Spermatophyta</taxon>
        <taxon>Magnoliopsida</taxon>
        <taxon>Ranunculales</taxon>
        <taxon>Papaveraceae</taxon>
        <taxon>Papaveroideae</taxon>
        <taxon>Papaver</taxon>
    </lineage>
</organism>
<protein>
    <recommendedName>
        <fullName evidence="7">AP2/ERF domain-containing protein</fullName>
    </recommendedName>
</protein>
<feature type="domain" description="AP2/ERF" evidence="7">
    <location>
        <begin position="171"/>
        <end position="228"/>
    </location>
</feature>
<evidence type="ECO:0000259" key="7">
    <source>
        <dbReference type="PROSITE" id="PS51032"/>
    </source>
</evidence>
<keyword evidence="9" id="KW-1185">Reference proteome</keyword>
<dbReference type="InterPro" id="IPR016177">
    <property type="entry name" value="DNA-bd_dom_sf"/>
</dbReference>
<name>A0AA41RQL5_PAPNU</name>
<evidence type="ECO:0000256" key="5">
    <source>
        <dbReference type="ARBA" id="ARBA00023242"/>
    </source>
</evidence>
<feature type="non-terminal residue" evidence="8">
    <location>
        <position position="1"/>
    </location>
</feature>
<feature type="compositionally biased region" description="Low complexity" evidence="6">
    <location>
        <begin position="64"/>
        <end position="73"/>
    </location>
</feature>
<dbReference type="CDD" id="cd00018">
    <property type="entry name" value="AP2"/>
    <property type="match status" value="1"/>
</dbReference>
<dbReference type="Pfam" id="PF00847">
    <property type="entry name" value="AP2"/>
    <property type="match status" value="1"/>
</dbReference>
<keyword evidence="2" id="KW-0805">Transcription regulation</keyword>
<evidence type="ECO:0000256" key="6">
    <source>
        <dbReference type="SAM" id="MobiDB-lite"/>
    </source>
</evidence>
<dbReference type="FunFam" id="3.30.730.10:FF:000001">
    <property type="entry name" value="Ethylene-responsive transcription factor 2"/>
    <property type="match status" value="1"/>
</dbReference>
<keyword evidence="4" id="KW-0804">Transcription</keyword>